<dbReference type="SUPFAM" id="SSF51126">
    <property type="entry name" value="Pectin lyase-like"/>
    <property type="match status" value="1"/>
</dbReference>
<dbReference type="InterPro" id="IPR000070">
    <property type="entry name" value="Pectinesterase_cat"/>
</dbReference>
<evidence type="ECO:0000313" key="14">
    <source>
        <dbReference type="Proteomes" id="UP001324115"/>
    </source>
</evidence>
<keyword evidence="5" id="KW-0134">Cell wall</keyword>
<feature type="signal peptide" evidence="11">
    <location>
        <begin position="1"/>
        <end position="23"/>
    </location>
</feature>
<evidence type="ECO:0000256" key="7">
    <source>
        <dbReference type="ARBA" id="ARBA00023085"/>
    </source>
</evidence>
<evidence type="ECO:0000256" key="1">
    <source>
        <dbReference type="ARBA" id="ARBA00004191"/>
    </source>
</evidence>
<dbReference type="Proteomes" id="UP001324115">
    <property type="component" value="Unassembled WGS sequence"/>
</dbReference>
<proteinExistence type="inferred from homology"/>
<comment type="function">
    <text evidence="10">Acts in the modification of cell walls via demethylesterification of cell wall pectin.</text>
</comment>
<comment type="caution">
    <text evidence="13">The sequence shown here is derived from an EMBL/GenBank/DDBJ whole genome shotgun (WGS) entry which is preliminary data.</text>
</comment>
<sequence length="324" mass="36486">MQSLKSTFYFTLSLFVFLNVSKAQTNSTKTIMVDQSGKGNFIHVQQAIDSIPSNNQEWIIIHLKPGVYNEKVEISKDKPYIILEGESRSRTVIQWGDFGSSLGSSTFKLYANNFMARGITFKVKDLLRNNVTWAPAAFVQGDKVSFYSCGFISLQDTVTDWEGRHYFEKCYFEGAIDFIWGRGQSIFQASTINVTASLLNVGTAYITAQSRNSDNETNGFVFKYCTITGTGPAFLGRAHGNHSRVVFYGSVFDGIITPKGWNAWHSVGKEETITYAEIGCTGPGADMSKRVKWMKNLSKEEAQQLVSARRFINQEMWLQEQLIH</sequence>
<feature type="chain" id="PRO_5042814628" description="pectinesterase" evidence="11">
    <location>
        <begin position="24"/>
        <end position="324"/>
    </location>
</feature>
<evidence type="ECO:0000259" key="12">
    <source>
        <dbReference type="Pfam" id="PF01095"/>
    </source>
</evidence>
<dbReference type="Gene3D" id="2.160.20.10">
    <property type="entry name" value="Single-stranded right-handed beta-helix, Pectin lyase-like"/>
    <property type="match status" value="1"/>
</dbReference>
<accession>A0AAN7IEM9</accession>
<evidence type="ECO:0000313" key="13">
    <source>
        <dbReference type="EMBL" id="KAK4567862.1"/>
    </source>
</evidence>
<organism evidence="13 14">
    <name type="scientific">Quercus rubra</name>
    <name type="common">Northern red oak</name>
    <name type="synonym">Quercus borealis</name>
    <dbReference type="NCBI Taxonomy" id="3512"/>
    <lineage>
        <taxon>Eukaryota</taxon>
        <taxon>Viridiplantae</taxon>
        <taxon>Streptophyta</taxon>
        <taxon>Embryophyta</taxon>
        <taxon>Tracheophyta</taxon>
        <taxon>Spermatophyta</taxon>
        <taxon>Magnoliopsida</taxon>
        <taxon>eudicotyledons</taxon>
        <taxon>Gunneridae</taxon>
        <taxon>Pentapetalae</taxon>
        <taxon>rosids</taxon>
        <taxon>fabids</taxon>
        <taxon>Fagales</taxon>
        <taxon>Fagaceae</taxon>
        <taxon>Quercus</taxon>
    </lineage>
</organism>
<feature type="domain" description="Pectinesterase catalytic" evidence="12">
    <location>
        <begin position="31"/>
        <end position="313"/>
    </location>
</feature>
<dbReference type="PANTHER" id="PTHR31321">
    <property type="entry name" value="ACYL-COA THIOESTER HYDROLASE YBHC-RELATED"/>
    <property type="match status" value="1"/>
</dbReference>
<keyword evidence="7" id="KW-0063">Aspartyl esterase</keyword>
<keyword evidence="5" id="KW-0964">Secreted</keyword>
<dbReference type="FunFam" id="2.160.20.10:FF:000013">
    <property type="entry name" value="Pectinesterase"/>
    <property type="match status" value="1"/>
</dbReference>
<dbReference type="Pfam" id="PF01095">
    <property type="entry name" value="Pectinesterase"/>
    <property type="match status" value="1"/>
</dbReference>
<dbReference type="InterPro" id="IPR012334">
    <property type="entry name" value="Pectin_lyas_fold"/>
</dbReference>
<protein>
    <recommendedName>
        <fullName evidence="4">pectinesterase</fullName>
        <ecNumber evidence="4">3.1.1.11</ecNumber>
    </recommendedName>
</protein>
<evidence type="ECO:0000256" key="4">
    <source>
        <dbReference type="ARBA" id="ARBA00013229"/>
    </source>
</evidence>
<comment type="similarity">
    <text evidence="3">Belongs to the pectinesterase family.</text>
</comment>
<dbReference type="InterPro" id="IPR011050">
    <property type="entry name" value="Pectin_lyase_fold/virulence"/>
</dbReference>
<evidence type="ECO:0000256" key="6">
    <source>
        <dbReference type="ARBA" id="ARBA00022801"/>
    </source>
</evidence>
<dbReference type="PANTHER" id="PTHR31321:SF85">
    <property type="entry name" value="PECTINESTERASE CATALYTIC DOMAIN-CONTAINING PROTEIN"/>
    <property type="match status" value="1"/>
</dbReference>
<evidence type="ECO:0000256" key="8">
    <source>
        <dbReference type="ARBA" id="ARBA00023180"/>
    </source>
</evidence>
<comment type="subcellular location">
    <subcellularLocation>
        <location evidence="1">Secreted</location>
        <location evidence="1">Cell wall</location>
    </subcellularLocation>
</comment>
<keyword evidence="11" id="KW-0732">Signal</keyword>
<keyword evidence="6" id="KW-0378">Hydrolase</keyword>
<dbReference type="AlphaFoldDB" id="A0AAN7IEM9"/>
<keyword evidence="8" id="KW-0325">Glycoprotein</keyword>
<gene>
    <name evidence="13" type="ORF">RGQ29_003580</name>
</gene>
<evidence type="ECO:0000256" key="11">
    <source>
        <dbReference type="SAM" id="SignalP"/>
    </source>
</evidence>
<reference evidence="13 14" key="1">
    <citation type="journal article" date="2023" name="G3 (Bethesda)">
        <title>A haplotype-resolved chromosome-scale genome for Quercus rubra L. provides insights into the genetics of adaptive traits for red oak species.</title>
        <authorList>
            <person name="Kapoor B."/>
            <person name="Jenkins J."/>
            <person name="Schmutz J."/>
            <person name="Zhebentyayeva T."/>
            <person name="Kuelheim C."/>
            <person name="Coggeshall M."/>
            <person name="Heim C."/>
            <person name="Lasky J.R."/>
            <person name="Leites L."/>
            <person name="Islam-Faridi N."/>
            <person name="Romero-Severson J."/>
            <person name="DeLeo V.L."/>
            <person name="Lucas S.M."/>
            <person name="Lazic D."/>
            <person name="Gailing O."/>
            <person name="Carlson J."/>
            <person name="Staton M."/>
        </authorList>
    </citation>
    <scope>NUCLEOTIDE SEQUENCE [LARGE SCALE GENOMIC DNA]</scope>
    <source>
        <strain evidence="13">Pseudo-F2</strain>
    </source>
</reference>
<evidence type="ECO:0000256" key="5">
    <source>
        <dbReference type="ARBA" id="ARBA00022512"/>
    </source>
</evidence>
<dbReference type="GO" id="GO:0030599">
    <property type="term" value="F:pectinesterase activity"/>
    <property type="evidence" value="ECO:0007669"/>
    <property type="project" value="UniProtKB-EC"/>
</dbReference>
<dbReference type="EMBL" id="JAXUIC010000010">
    <property type="protein sequence ID" value="KAK4567862.1"/>
    <property type="molecule type" value="Genomic_DNA"/>
</dbReference>
<dbReference type="EC" id="3.1.1.11" evidence="4"/>
<keyword evidence="14" id="KW-1185">Reference proteome</keyword>
<dbReference type="GO" id="GO:0042545">
    <property type="term" value="P:cell wall modification"/>
    <property type="evidence" value="ECO:0007669"/>
    <property type="project" value="InterPro"/>
</dbReference>
<dbReference type="GO" id="GO:0045490">
    <property type="term" value="P:pectin catabolic process"/>
    <property type="evidence" value="ECO:0007669"/>
    <property type="project" value="TreeGrafter"/>
</dbReference>
<evidence type="ECO:0000256" key="9">
    <source>
        <dbReference type="ARBA" id="ARBA00047928"/>
    </source>
</evidence>
<comment type="pathway">
    <text evidence="2">Glycan metabolism; pectin degradation; 2-dehydro-3-deoxy-D-gluconate from pectin: step 1/5.</text>
</comment>
<evidence type="ECO:0000256" key="10">
    <source>
        <dbReference type="ARBA" id="ARBA00057335"/>
    </source>
</evidence>
<name>A0AAN7IEM9_QUERU</name>
<evidence type="ECO:0000256" key="2">
    <source>
        <dbReference type="ARBA" id="ARBA00005184"/>
    </source>
</evidence>
<evidence type="ECO:0000256" key="3">
    <source>
        <dbReference type="ARBA" id="ARBA00008891"/>
    </source>
</evidence>
<comment type="catalytic activity">
    <reaction evidence="9">
        <text>[(1-&gt;4)-alpha-D-galacturonosyl methyl ester](n) + n H2O = [(1-&gt;4)-alpha-D-galacturonosyl](n) + n methanol + n H(+)</text>
        <dbReference type="Rhea" id="RHEA:22380"/>
        <dbReference type="Rhea" id="RHEA-COMP:14570"/>
        <dbReference type="Rhea" id="RHEA-COMP:14573"/>
        <dbReference type="ChEBI" id="CHEBI:15377"/>
        <dbReference type="ChEBI" id="CHEBI:15378"/>
        <dbReference type="ChEBI" id="CHEBI:17790"/>
        <dbReference type="ChEBI" id="CHEBI:140522"/>
        <dbReference type="ChEBI" id="CHEBI:140523"/>
        <dbReference type="EC" id="3.1.1.11"/>
    </reaction>
</comment>